<gene>
    <name evidence="2" type="ORF">S03H2_09044</name>
</gene>
<evidence type="ECO:0000256" key="1">
    <source>
        <dbReference type="SAM" id="Phobius"/>
    </source>
</evidence>
<reference evidence="2" key="1">
    <citation type="journal article" date="2014" name="Front. Microbiol.">
        <title>High frequency of phylogenetically diverse reductive dehalogenase-homologous genes in deep subseafloor sedimentary metagenomes.</title>
        <authorList>
            <person name="Kawai M."/>
            <person name="Futagami T."/>
            <person name="Toyoda A."/>
            <person name="Takaki Y."/>
            <person name="Nishi S."/>
            <person name="Hori S."/>
            <person name="Arai W."/>
            <person name="Tsubouchi T."/>
            <person name="Morono Y."/>
            <person name="Uchiyama I."/>
            <person name="Ito T."/>
            <person name="Fujiyama A."/>
            <person name="Inagaki F."/>
            <person name="Takami H."/>
        </authorList>
    </citation>
    <scope>NUCLEOTIDE SEQUENCE</scope>
    <source>
        <strain evidence="2">Expedition CK06-06</strain>
    </source>
</reference>
<feature type="transmembrane region" description="Helical" evidence="1">
    <location>
        <begin position="56"/>
        <end position="81"/>
    </location>
</feature>
<dbReference type="InterPro" id="IPR043993">
    <property type="entry name" value="T4SS_pilin"/>
</dbReference>
<accession>X1DJS3</accession>
<name>X1DJS3_9ZZZZ</name>
<feature type="transmembrane region" description="Helical" evidence="1">
    <location>
        <begin position="20"/>
        <end position="44"/>
    </location>
</feature>
<dbReference type="Pfam" id="PF18895">
    <property type="entry name" value="T4SS_pilin"/>
    <property type="match status" value="1"/>
</dbReference>
<protein>
    <submittedName>
        <fullName evidence="2">Uncharacterized protein</fullName>
    </submittedName>
</protein>
<keyword evidence="1" id="KW-0472">Membrane</keyword>
<feature type="non-terminal residue" evidence="2">
    <location>
        <position position="1"/>
    </location>
</feature>
<comment type="caution">
    <text evidence="2">The sequence shown here is derived from an EMBL/GenBank/DDBJ whole genome shotgun (WGS) entry which is preliminary data.</text>
</comment>
<dbReference type="AlphaFoldDB" id="X1DJS3"/>
<dbReference type="EMBL" id="BARU01004516">
    <property type="protein sequence ID" value="GAH21146.1"/>
    <property type="molecule type" value="Genomic_DNA"/>
</dbReference>
<keyword evidence="1" id="KW-1133">Transmembrane helix</keyword>
<organism evidence="2">
    <name type="scientific">marine sediment metagenome</name>
    <dbReference type="NCBI Taxonomy" id="412755"/>
    <lineage>
        <taxon>unclassified sequences</taxon>
        <taxon>metagenomes</taxon>
        <taxon>ecological metagenomes</taxon>
    </lineage>
</organism>
<keyword evidence="1" id="KW-0812">Transmembrane</keyword>
<proteinExistence type="predicted"/>
<sequence length="84" mass="8949">DDYDCPMCCVLDTIYTVTDWIFAGVVALVVIFVLIGAFNLLTAAGSPEKVKSGRDFIIYASIGMIVAILAKAIPAIVKAILRLG</sequence>
<evidence type="ECO:0000313" key="2">
    <source>
        <dbReference type="EMBL" id="GAH21146.1"/>
    </source>
</evidence>